<evidence type="ECO:0000256" key="1">
    <source>
        <dbReference type="ARBA" id="ARBA00004651"/>
    </source>
</evidence>
<dbReference type="OrthoDB" id="6165091at2"/>
<accession>A0A433KSY2</accession>
<feature type="transmembrane region" description="Helical" evidence="6">
    <location>
        <begin position="186"/>
        <end position="206"/>
    </location>
</feature>
<dbReference type="PANTHER" id="PTHR32322:SF18">
    <property type="entry name" value="S-ADENOSYLMETHIONINE_S-ADENOSYLHOMOCYSTEINE TRANSPORTER"/>
    <property type="match status" value="1"/>
</dbReference>
<feature type="transmembrane region" description="Helical" evidence="6">
    <location>
        <begin position="36"/>
        <end position="56"/>
    </location>
</feature>
<evidence type="ECO:0000256" key="4">
    <source>
        <dbReference type="ARBA" id="ARBA00022989"/>
    </source>
</evidence>
<organism evidence="8 9">
    <name type="scientific">Vreelandella nanhaiensis</name>
    <dbReference type="NCBI Taxonomy" id="1258546"/>
    <lineage>
        <taxon>Bacteria</taxon>
        <taxon>Pseudomonadati</taxon>
        <taxon>Pseudomonadota</taxon>
        <taxon>Gammaproteobacteria</taxon>
        <taxon>Oceanospirillales</taxon>
        <taxon>Halomonadaceae</taxon>
        <taxon>Vreelandella</taxon>
    </lineage>
</organism>
<dbReference type="SUPFAM" id="SSF103481">
    <property type="entry name" value="Multidrug resistance efflux transporter EmrE"/>
    <property type="match status" value="2"/>
</dbReference>
<evidence type="ECO:0000256" key="5">
    <source>
        <dbReference type="ARBA" id="ARBA00023136"/>
    </source>
</evidence>
<feature type="transmembrane region" description="Helical" evidence="6">
    <location>
        <begin position="212"/>
        <end position="239"/>
    </location>
</feature>
<evidence type="ECO:0000259" key="7">
    <source>
        <dbReference type="Pfam" id="PF00892"/>
    </source>
</evidence>
<name>A0A433KSY2_9GAMM</name>
<evidence type="ECO:0000313" key="9">
    <source>
        <dbReference type="Proteomes" id="UP000287023"/>
    </source>
</evidence>
<reference evidence="8 9" key="1">
    <citation type="submission" date="2018-12" db="EMBL/GenBank/DDBJ databases">
        <title>three novel Halomonas strain isolated from plants.</title>
        <authorList>
            <person name="Sun C."/>
        </authorList>
    </citation>
    <scope>NUCLEOTIDE SEQUENCE [LARGE SCALE GENOMIC DNA]</scope>
    <source>
        <strain evidence="8 9">JCM 18142</strain>
    </source>
</reference>
<evidence type="ECO:0000256" key="2">
    <source>
        <dbReference type="ARBA" id="ARBA00022475"/>
    </source>
</evidence>
<dbReference type="PANTHER" id="PTHR32322">
    <property type="entry name" value="INNER MEMBRANE TRANSPORTER"/>
    <property type="match status" value="1"/>
</dbReference>
<feature type="transmembrane region" description="Helical" evidence="6">
    <location>
        <begin position="274"/>
        <end position="295"/>
    </location>
</feature>
<dbReference type="GO" id="GO:0005886">
    <property type="term" value="C:plasma membrane"/>
    <property type="evidence" value="ECO:0007669"/>
    <property type="project" value="UniProtKB-SubCell"/>
</dbReference>
<feature type="transmembrane region" description="Helical" evidence="6">
    <location>
        <begin position="246"/>
        <end position="268"/>
    </location>
</feature>
<keyword evidence="9" id="KW-1185">Reference proteome</keyword>
<feature type="transmembrane region" description="Helical" evidence="6">
    <location>
        <begin position="157"/>
        <end position="174"/>
    </location>
</feature>
<dbReference type="Proteomes" id="UP000287023">
    <property type="component" value="Unassembled WGS sequence"/>
</dbReference>
<comment type="subcellular location">
    <subcellularLocation>
        <location evidence="1">Cell membrane</location>
        <topology evidence="1">Multi-pass membrane protein</topology>
    </subcellularLocation>
</comment>
<dbReference type="EMBL" id="RZHF01000008">
    <property type="protein sequence ID" value="RUR32685.1"/>
    <property type="molecule type" value="Genomic_DNA"/>
</dbReference>
<dbReference type="Pfam" id="PF00892">
    <property type="entry name" value="EamA"/>
    <property type="match status" value="2"/>
</dbReference>
<evidence type="ECO:0000313" key="8">
    <source>
        <dbReference type="EMBL" id="RUR32685.1"/>
    </source>
</evidence>
<feature type="transmembrane region" description="Helical" evidence="6">
    <location>
        <begin position="97"/>
        <end position="118"/>
    </location>
</feature>
<sequence>MTSLQALPILLSLASALMFAVTFVLVKITGQNVSSLAALCVTLTTNVVTLWGWSLLSAQESISISIEWGYFAIAGIFAPLMGRFFQFQGMAKLGANITTPLTLTHPVVTVLFAVIFLGEILRIEIIVGVLMVLFGSLLLGSQSGSHPKNVSEVSKKYLLFPLAASFTYGVSVIFRKAGIDIGTNAVTAAAVTTTSSWLVLSIYLVAFRPAHALILCHTEFITLVIAGIFSSIGPVLLYMALQKGHIAIVAPLAATTPFFVLLITFLFMRDNETFSVWIIIGTLLTVFGSSFMVYVGMS</sequence>
<keyword evidence="5 6" id="KW-0472">Membrane</keyword>
<feature type="transmembrane region" description="Helical" evidence="6">
    <location>
        <begin position="125"/>
        <end position="145"/>
    </location>
</feature>
<gene>
    <name evidence="8" type="ORF">ELY38_07680</name>
</gene>
<keyword evidence="2" id="KW-1003">Cell membrane</keyword>
<dbReference type="InterPro" id="IPR050638">
    <property type="entry name" value="AA-Vitamin_Transporters"/>
</dbReference>
<dbReference type="AlphaFoldDB" id="A0A433KSY2"/>
<dbReference type="RefSeq" id="WP_127061070.1">
    <property type="nucleotide sequence ID" value="NZ_RZHF01000008.1"/>
</dbReference>
<dbReference type="InterPro" id="IPR000620">
    <property type="entry name" value="EamA_dom"/>
</dbReference>
<keyword evidence="3 6" id="KW-0812">Transmembrane</keyword>
<evidence type="ECO:0000256" key="6">
    <source>
        <dbReference type="SAM" id="Phobius"/>
    </source>
</evidence>
<dbReference type="InterPro" id="IPR037185">
    <property type="entry name" value="EmrE-like"/>
</dbReference>
<feature type="domain" description="EamA" evidence="7">
    <location>
        <begin position="8"/>
        <end position="139"/>
    </location>
</feature>
<comment type="caution">
    <text evidence="8">The sequence shown here is derived from an EMBL/GenBank/DDBJ whole genome shotgun (WGS) entry which is preliminary data.</text>
</comment>
<proteinExistence type="predicted"/>
<feature type="transmembrane region" description="Helical" evidence="6">
    <location>
        <begin position="68"/>
        <end position="85"/>
    </location>
</feature>
<protein>
    <submittedName>
        <fullName evidence="8">DMT family transporter</fullName>
    </submittedName>
</protein>
<keyword evidence="4 6" id="KW-1133">Transmembrane helix</keyword>
<feature type="domain" description="EamA" evidence="7">
    <location>
        <begin position="157"/>
        <end position="293"/>
    </location>
</feature>
<evidence type="ECO:0000256" key="3">
    <source>
        <dbReference type="ARBA" id="ARBA00022692"/>
    </source>
</evidence>